<dbReference type="Proteomes" id="UP000070501">
    <property type="component" value="Unassembled WGS sequence"/>
</dbReference>
<name>A0A136JI58_9PEZI</name>
<dbReference type="InParanoid" id="A0A136JI58"/>
<evidence type="ECO:0000313" key="3">
    <source>
        <dbReference type="Proteomes" id="UP000070501"/>
    </source>
</evidence>
<reference evidence="3" key="1">
    <citation type="submission" date="2016-02" db="EMBL/GenBank/DDBJ databases">
        <title>Draft genome sequence of Microdochium bolleyi, a fungal endophyte of beachgrass.</title>
        <authorList>
            <consortium name="DOE Joint Genome Institute"/>
            <person name="David A.S."/>
            <person name="May G."/>
            <person name="Haridas S."/>
            <person name="Lim J."/>
            <person name="Wang M."/>
            <person name="Labutti K."/>
            <person name="Lipzen A."/>
            <person name="Barry K."/>
            <person name="Grigoriev I.V."/>
        </authorList>
    </citation>
    <scope>NUCLEOTIDE SEQUENCE [LARGE SCALE GENOMIC DNA]</scope>
    <source>
        <strain evidence="3">J235TASD1</strain>
    </source>
</reference>
<dbReference type="EMBL" id="KQ964245">
    <property type="protein sequence ID" value="KXJ96829.1"/>
    <property type="molecule type" value="Genomic_DNA"/>
</dbReference>
<accession>A0A136JI58</accession>
<dbReference type="OrthoDB" id="3527108at2759"/>
<proteinExistence type="predicted"/>
<dbReference type="InterPro" id="IPR029044">
    <property type="entry name" value="Nucleotide-diphossugar_trans"/>
</dbReference>
<dbReference type="SUPFAM" id="SSF53448">
    <property type="entry name" value="Nucleotide-diphospho-sugar transferases"/>
    <property type="match status" value="1"/>
</dbReference>
<organism evidence="2 3">
    <name type="scientific">Microdochium bolleyi</name>
    <dbReference type="NCBI Taxonomy" id="196109"/>
    <lineage>
        <taxon>Eukaryota</taxon>
        <taxon>Fungi</taxon>
        <taxon>Dikarya</taxon>
        <taxon>Ascomycota</taxon>
        <taxon>Pezizomycotina</taxon>
        <taxon>Sordariomycetes</taxon>
        <taxon>Xylariomycetidae</taxon>
        <taxon>Xylariales</taxon>
        <taxon>Microdochiaceae</taxon>
        <taxon>Microdochium</taxon>
    </lineage>
</organism>
<dbReference type="AlphaFoldDB" id="A0A136JI58"/>
<sequence>MPPWATHFFAYDLFALINRDAYLDVGGWDTHIPFQASDCDMYLRLHWAGYWQPQSEAGLVYEVDSILTDIGALYQIPGAHATFEEDPVFAQLKTLKDDEEVESAKLQQELDMKPWVAKHGESWHHVVEVVERMAEAKANNTRYQLTKQTGGRGEPFHQDPDGFDAGIDALTMAGKNVFADKWGHRGCDLLDLEIEAKDAWRLIRDWDISKAPGSEGGNWGKQWMTPEEDTGHP</sequence>
<dbReference type="STRING" id="196109.A0A136JI58"/>
<keyword evidence="3" id="KW-1185">Reference proteome</keyword>
<protein>
    <submittedName>
        <fullName evidence="2">Uncharacterized protein</fullName>
    </submittedName>
</protein>
<feature type="region of interest" description="Disordered" evidence="1">
    <location>
        <begin position="211"/>
        <end position="233"/>
    </location>
</feature>
<gene>
    <name evidence="2" type="ORF">Micbo1qcDRAFT_155493</name>
</gene>
<evidence type="ECO:0000256" key="1">
    <source>
        <dbReference type="SAM" id="MobiDB-lite"/>
    </source>
</evidence>
<evidence type="ECO:0000313" key="2">
    <source>
        <dbReference type="EMBL" id="KXJ96829.1"/>
    </source>
</evidence>